<reference evidence="2 3" key="1">
    <citation type="submission" date="2024-01" db="EMBL/GenBank/DDBJ databases">
        <title>Genome insights into Plantactinospora sonchi sp. nov.</title>
        <authorList>
            <person name="Wang L."/>
        </authorList>
    </citation>
    <scope>NUCLEOTIDE SEQUENCE [LARGE SCALE GENOMIC DNA]</scope>
    <source>
        <strain evidence="2 3">NEAU-QY2</strain>
    </source>
</reference>
<evidence type="ECO:0000313" key="2">
    <source>
        <dbReference type="EMBL" id="MEE6259740.1"/>
    </source>
</evidence>
<dbReference type="Proteomes" id="UP001332243">
    <property type="component" value="Unassembled WGS sequence"/>
</dbReference>
<accession>A0ABU7RT95</accession>
<dbReference type="InterPro" id="IPR021527">
    <property type="entry name" value="DUF2795"/>
</dbReference>
<organism evidence="2 3">
    <name type="scientific">Plantactinospora sonchi</name>
    <dbReference type="NCBI Taxonomy" id="1544735"/>
    <lineage>
        <taxon>Bacteria</taxon>
        <taxon>Bacillati</taxon>
        <taxon>Actinomycetota</taxon>
        <taxon>Actinomycetes</taxon>
        <taxon>Micromonosporales</taxon>
        <taxon>Micromonosporaceae</taxon>
        <taxon>Plantactinospora</taxon>
    </lineage>
</organism>
<sequence length="101" mass="11384">MEQTTGEERNPMVTNADVLRYLQSMDFPAPKEDIVREAERAGAPREVLQALRAMPPVDYRNTEEVARSAATDLAPDASPAELAAKTRNRTHQRVARHMRQI</sequence>
<keyword evidence="3" id="KW-1185">Reference proteome</keyword>
<feature type="region of interest" description="Disordered" evidence="1">
    <location>
        <begin position="74"/>
        <end position="101"/>
    </location>
</feature>
<dbReference type="Pfam" id="PF11387">
    <property type="entry name" value="DUF2795"/>
    <property type="match status" value="1"/>
</dbReference>
<proteinExistence type="predicted"/>
<dbReference type="EMBL" id="JAZGQK010000012">
    <property type="protein sequence ID" value="MEE6259740.1"/>
    <property type="molecule type" value="Genomic_DNA"/>
</dbReference>
<dbReference type="RefSeq" id="WP_331214864.1">
    <property type="nucleotide sequence ID" value="NZ_JAZGQK010000012.1"/>
</dbReference>
<feature type="compositionally biased region" description="Basic residues" evidence="1">
    <location>
        <begin position="86"/>
        <end position="101"/>
    </location>
</feature>
<evidence type="ECO:0000313" key="3">
    <source>
        <dbReference type="Proteomes" id="UP001332243"/>
    </source>
</evidence>
<name>A0ABU7RT95_9ACTN</name>
<comment type="caution">
    <text evidence="2">The sequence shown here is derived from an EMBL/GenBank/DDBJ whole genome shotgun (WGS) entry which is preliminary data.</text>
</comment>
<evidence type="ECO:0000256" key="1">
    <source>
        <dbReference type="SAM" id="MobiDB-lite"/>
    </source>
</evidence>
<gene>
    <name evidence="2" type="ORF">V1633_14725</name>
</gene>
<protein>
    <submittedName>
        <fullName evidence="2">DUF2795 domain-containing protein</fullName>
    </submittedName>
</protein>